<evidence type="ECO:0000313" key="1">
    <source>
        <dbReference type="EMBL" id="KAH8011475.1"/>
    </source>
</evidence>
<name>A0ACB8FW27_9SAUR</name>
<dbReference type="Proteomes" id="UP000827872">
    <property type="component" value="Linkage Group LG11"/>
</dbReference>
<sequence>MSGNTAEVSEPQKVEGQRNLEAKSFLCCLATGVASSRVPKAVRPQETSLVTSAPQQGHPGVHLPSCAVGAAARGPAFFLEIKGRSLDWSVSFCGGLFAAGKPLATLMPKRLL</sequence>
<evidence type="ECO:0000313" key="2">
    <source>
        <dbReference type="Proteomes" id="UP000827872"/>
    </source>
</evidence>
<accession>A0ACB8FW27</accession>
<reference evidence="1" key="1">
    <citation type="submission" date="2021-08" db="EMBL/GenBank/DDBJ databases">
        <title>The first chromosome-level gecko genome reveals the dynamic sex chromosomes of Neotropical dwarf geckos (Sphaerodactylidae: Sphaerodactylus).</title>
        <authorList>
            <person name="Pinto B.J."/>
            <person name="Keating S.E."/>
            <person name="Gamble T."/>
        </authorList>
    </citation>
    <scope>NUCLEOTIDE SEQUENCE</scope>
    <source>
        <strain evidence="1">TG3544</strain>
    </source>
</reference>
<dbReference type="EMBL" id="CM037624">
    <property type="protein sequence ID" value="KAH8011475.1"/>
    <property type="molecule type" value="Genomic_DNA"/>
</dbReference>
<keyword evidence="2" id="KW-1185">Reference proteome</keyword>
<comment type="caution">
    <text evidence="1">The sequence shown here is derived from an EMBL/GenBank/DDBJ whole genome shotgun (WGS) entry which is preliminary data.</text>
</comment>
<protein>
    <submittedName>
        <fullName evidence="1">Uncharacterized protein</fullName>
    </submittedName>
</protein>
<proteinExistence type="predicted"/>
<gene>
    <name evidence="1" type="ORF">K3G42_022764</name>
</gene>
<organism evidence="1 2">
    <name type="scientific">Sphaerodactylus townsendi</name>
    <dbReference type="NCBI Taxonomy" id="933632"/>
    <lineage>
        <taxon>Eukaryota</taxon>
        <taxon>Metazoa</taxon>
        <taxon>Chordata</taxon>
        <taxon>Craniata</taxon>
        <taxon>Vertebrata</taxon>
        <taxon>Euteleostomi</taxon>
        <taxon>Lepidosauria</taxon>
        <taxon>Squamata</taxon>
        <taxon>Bifurcata</taxon>
        <taxon>Gekkota</taxon>
        <taxon>Sphaerodactylidae</taxon>
        <taxon>Sphaerodactylus</taxon>
    </lineage>
</organism>